<evidence type="ECO:0000313" key="5">
    <source>
        <dbReference type="WBParaSite" id="ASIM_0000696601-mRNA-1"/>
    </source>
</evidence>
<dbReference type="InterPro" id="IPR022683">
    <property type="entry name" value="Calpain_III"/>
</dbReference>
<reference evidence="3 4" key="2">
    <citation type="submission" date="2018-11" db="EMBL/GenBank/DDBJ databases">
        <authorList>
            <consortium name="Pathogen Informatics"/>
        </authorList>
    </citation>
    <scope>NUCLEOTIDE SEQUENCE [LARGE SCALE GENOMIC DNA]</scope>
</reference>
<keyword evidence="4" id="KW-1185">Reference proteome</keyword>
<evidence type="ECO:0000313" key="4">
    <source>
        <dbReference type="Proteomes" id="UP000267096"/>
    </source>
</evidence>
<evidence type="ECO:0000259" key="2">
    <source>
        <dbReference type="SMART" id="SM00720"/>
    </source>
</evidence>
<protein>
    <submittedName>
        <fullName evidence="5">Calpain clp-1 (inferred by orthology to a C. elegans protein)</fullName>
    </submittedName>
</protein>
<proteinExistence type="inferred from homology"/>
<dbReference type="OrthoDB" id="424753at2759"/>
<dbReference type="AlphaFoldDB" id="A0A0M3JH55"/>
<sequence length="92" mass="10458">MTGVRTDQQTWATVIYDDAWIKNETAGGCRNYIDTFVNNPQFRIHLTDSDPDKDDDLCTVIIAVMQKYRRELKYAGIGNVGIGFEVYDVGFS</sequence>
<gene>
    <name evidence="3" type="ORF">ASIM_LOCUS6735</name>
</gene>
<dbReference type="InterPro" id="IPR022684">
    <property type="entry name" value="Calpain_cysteine_protease"/>
</dbReference>
<evidence type="ECO:0000313" key="3">
    <source>
        <dbReference type="EMBL" id="VDK27679.1"/>
    </source>
</evidence>
<dbReference type="Gene3D" id="2.60.120.380">
    <property type="match status" value="1"/>
</dbReference>
<dbReference type="Pfam" id="PF01067">
    <property type="entry name" value="Calpain_III"/>
    <property type="match status" value="1"/>
</dbReference>
<dbReference type="InterPro" id="IPR036213">
    <property type="entry name" value="Calpain_III_sf"/>
</dbReference>
<dbReference type="GO" id="GO:0005737">
    <property type="term" value="C:cytoplasm"/>
    <property type="evidence" value="ECO:0007669"/>
    <property type="project" value="TreeGrafter"/>
</dbReference>
<feature type="domain" description="Peptidase C2 calpain" evidence="2">
    <location>
        <begin position="10"/>
        <end position="92"/>
    </location>
</feature>
<dbReference type="SUPFAM" id="SSF49758">
    <property type="entry name" value="Calpain large subunit, middle domain (domain III)"/>
    <property type="match status" value="1"/>
</dbReference>
<dbReference type="EMBL" id="UYRR01015102">
    <property type="protein sequence ID" value="VDK27679.1"/>
    <property type="molecule type" value="Genomic_DNA"/>
</dbReference>
<dbReference type="WBParaSite" id="ASIM_0000696601-mRNA-1">
    <property type="protein sequence ID" value="ASIM_0000696601-mRNA-1"/>
    <property type="gene ID" value="ASIM_0000696601"/>
</dbReference>
<organism evidence="5">
    <name type="scientific">Anisakis simplex</name>
    <name type="common">Herring worm</name>
    <dbReference type="NCBI Taxonomy" id="6269"/>
    <lineage>
        <taxon>Eukaryota</taxon>
        <taxon>Metazoa</taxon>
        <taxon>Ecdysozoa</taxon>
        <taxon>Nematoda</taxon>
        <taxon>Chromadorea</taxon>
        <taxon>Rhabditida</taxon>
        <taxon>Spirurina</taxon>
        <taxon>Ascaridomorpha</taxon>
        <taxon>Ascaridoidea</taxon>
        <taxon>Anisakidae</taxon>
        <taxon>Anisakis</taxon>
        <taxon>Anisakis simplex complex</taxon>
    </lineage>
</organism>
<dbReference type="PANTHER" id="PTHR10183:SF419">
    <property type="entry name" value="CALPAIN CLP-1"/>
    <property type="match status" value="1"/>
</dbReference>
<comment type="similarity">
    <text evidence="1">Belongs to the peptidase C2 family.</text>
</comment>
<dbReference type="InterPro" id="IPR022682">
    <property type="entry name" value="Calpain_domain_III"/>
</dbReference>
<dbReference type="Proteomes" id="UP000267096">
    <property type="component" value="Unassembled WGS sequence"/>
</dbReference>
<dbReference type="SMART" id="SM00720">
    <property type="entry name" value="calpain_III"/>
    <property type="match status" value="1"/>
</dbReference>
<dbReference type="GO" id="GO:0004198">
    <property type="term" value="F:calcium-dependent cysteine-type endopeptidase activity"/>
    <property type="evidence" value="ECO:0007669"/>
    <property type="project" value="InterPro"/>
</dbReference>
<reference evidence="5" key="1">
    <citation type="submission" date="2017-02" db="UniProtKB">
        <authorList>
            <consortium name="WormBaseParasite"/>
        </authorList>
    </citation>
    <scope>IDENTIFICATION</scope>
</reference>
<name>A0A0M3JH55_ANISI</name>
<dbReference type="PANTHER" id="PTHR10183">
    <property type="entry name" value="CALPAIN"/>
    <property type="match status" value="1"/>
</dbReference>
<dbReference type="GO" id="GO:0006508">
    <property type="term" value="P:proteolysis"/>
    <property type="evidence" value="ECO:0007669"/>
    <property type="project" value="InterPro"/>
</dbReference>
<evidence type="ECO:0000256" key="1">
    <source>
        <dbReference type="ARBA" id="ARBA00007623"/>
    </source>
</evidence>
<accession>A0A0M3JH55</accession>